<dbReference type="Gene3D" id="1.10.8.100">
    <property type="entry name" value="Ribosomal RNA adenine dimethylase-like, domain 2"/>
    <property type="match status" value="1"/>
</dbReference>
<comment type="similarity">
    <text evidence="7">Belongs to the class I-like SAM-binding methyltransferase superfamily. rRNA adenine N(6)-methyltransferase family. RsmA subfamily.</text>
</comment>
<evidence type="ECO:0000256" key="7">
    <source>
        <dbReference type="HAMAP-Rule" id="MF_00607"/>
    </source>
</evidence>
<dbReference type="PANTHER" id="PTHR11727">
    <property type="entry name" value="DIMETHYLADENOSINE TRANSFERASE"/>
    <property type="match status" value="1"/>
</dbReference>
<proteinExistence type="inferred from homology"/>
<feature type="binding site" evidence="7 8">
    <location>
        <position position="93"/>
    </location>
    <ligand>
        <name>S-adenosyl-L-methionine</name>
        <dbReference type="ChEBI" id="CHEBI:59789"/>
    </ligand>
</feature>
<accession>A0A1J1E2X3</accession>
<dbReference type="InterPro" id="IPR029063">
    <property type="entry name" value="SAM-dependent_MTases_sf"/>
</dbReference>
<evidence type="ECO:0000259" key="9">
    <source>
        <dbReference type="SMART" id="SM00650"/>
    </source>
</evidence>
<dbReference type="SMART" id="SM00650">
    <property type="entry name" value="rADc"/>
    <property type="match status" value="1"/>
</dbReference>
<dbReference type="SUPFAM" id="SSF53335">
    <property type="entry name" value="S-adenosyl-L-methionine-dependent methyltransferases"/>
    <property type="match status" value="1"/>
</dbReference>
<evidence type="ECO:0000256" key="2">
    <source>
        <dbReference type="ARBA" id="ARBA00022552"/>
    </source>
</evidence>
<evidence type="ECO:0000256" key="4">
    <source>
        <dbReference type="ARBA" id="ARBA00022679"/>
    </source>
</evidence>
<gene>
    <name evidence="7 10" type="primary">ksgA</name>
    <name evidence="7" type="synonym">rsmA</name>
    <name evidence="10" type="ORF">RSDT_0264</name>
</gene>
<dbReference type="HAMAP" id="MF_00607">
    <property type="entry name" value="16SrRNA_methyltr_A"/>
    <property type="match status" value="1"/>
</dbReference>
<sequence>MPSANNTAVRRPRAKKSLGQHFLHNNDICARIVALLKPEPEDRILEIGPGRGALTRLLETRPHRQLLLIEKDSHCLAECRCSERARTMPVLMDALHFDWRRIHIGYPWKIIGNLPYNIASRLVWNIVSQSTGLIRAVFMVQNEVGQRMAAQPDSRHYGALSVWVQAFARPDAAFKVGSGAFTPPPRVESVVLSLEPLPIAKRPAYPRTLARLLHLCFQQRRKQLAAIFRQAGLSAMTGLLNTLGIAPTQRSESLSTTDFQRLSEGAHTMGLLRGEKTAVPVALQGLKNVDKRRLRAVKGKMTAQFEDGFAIPDGEAISS</sequence>
<comment type="function">
    <text evidence="7">Specifically dimethylates two adjacent adenosines (A1518 and A1519) in the loop of a conserved hairpin near the 3'-end of 16S rRNA in the 30S particle. May play a critical role in biogenesis of 30S subunits.</text>
</comment>
<keyword evidence="1 7" id="KW-0963">Cytoplasm</keyword>
<dbReference type="InterPro" id="IPR020598">
    <property type="entry name" value="rRNA_Ade_methylase_Trfase_N"/>
</dbReference>
<dbReference type="NCBIfam" id="TIGR00755">
    <property type="entry name" value="ksgA"/>
    <property type="match status" value="1"/>
</dbReference>
<keyword evidence="6 7" id="KW-0694">RNA-binding</keyword>
<organism evidence="10 11">
    <name type="scientific">Candidatus Desulfovibrio trichonymphae</name>
    <dbReference type="NCBI Taxonomy" id="1725232"/>
    <lineage>
        <taxon>Bacteria</taxon>
        <taxon>Pseudomonadati</taxon>
        <taxon>Thermodesulfobacteriota</taxon>
        <taxon>Desulfovibrionia</taxon>
        <taxon>Desulfovibrionales</taxon>
        <taxon>Desulfovibrionaceae</taxon>
        <taxon>Desulfovibrio</taxon>
    </lineage>
</organism>
<evidence type="ECO:0000256" key="1">
    <source>
        <dbReference type="ARBA" id="ARBA00022490"/>
    </source>
</evidence>
<comment type="subcellular location">
    <subcellularLocation>
        <location evidence="7">Cytoplasm</location>
    </subcellularLocation>
</comment>
<evidence type="ECO:0000256" key="8">
    <source>
        <dbReference type="PROSITE-ProRule" id="PRU01026"/>
    </source>
</evidence>
<dbReference type="Proteomes" id="UP000242645">
    <property type="component" value="Chromosome"/>
</dbReference>
<evidence type="ECO:0000313" key="11">
    <source>
        <dbReference type="Proteomes" id="UP000242645"/>
    </source>
</evidence>
<evidence type="ECO:0000313" key="10">
    <source>
        <dbReference type="EMBL" id="BAV91776.1"/>
    </source>
</evidence>
<protein>
    <recommendedName>
        <fullName evidence="7">Ribosomal RNA small subunit methyltransferase A</fullName>
        <ecNumber evidence="7">2.1.1.182</ecNumber>
    </recommendedName>
    <alternativeName>
        <fullName evidence="7">16S rRNA (adenine(1518)-N(6)/adenine(1519)-N(6))-dimethyltransferase</fullName>
    </alternativeName>
    <alternativeName>
        <fullName evidence="7">16S rRNA dimethyladenosine transferase</fullName>
    </alternativeName>
    <alternativeName>
        <fullName evidence="7">16S rRNA dimethylase</fullName>
    </alternativeName>
    <alternativeName>
        <fullName evidence="7">S-adenosylmethionine-6-N', N'-adenosyl(rRNA) dimethyltransferase</fullName>
    </alternativeName>
</protein>
<feature type="binding site" evidence="7 8">
    <location>
        <position position="21"/>
    </location>
    <ligand>
        <name>S-adenosyl-L-methionine</name>
        <dbReference type="ChEBI" id="CHEBI:59789"/>
    </ligand>
</feature>
<feature type="binding site" evidence="7 8">
    <location>
        <position position="23"/>
    </location>
    <ligand>
        <name>S-adenosyl-L-methionine</name>
        <dbReference type="ChEBI" id="CHEBI:59789"/>
    </ligand>
</feature>
<dbReference type="Pfam" id="PF00398">
    <property type="entry name" value="RrnaAD"/>
    <property type="match status" value="1"/>
</dbReference>
<evidence type="ECO:0000256" key="6">
    <source>
        <dbReference type="ARBA" id="ARBA00022884"/>
    </source>
</evidence>
<feature type="binding site" evidence="7 8">
    <location>
        <position position="113"/>
    </location>
    <ligand>
        <name>S-adenosyl-L-methionine</name>
        <dbReference type="ChEBI" id="CHEBI:59789"/>
    </ligand>
</feature>
<dbReference type="InterPro" id="IPR001737">
    <property type="entry name" value="KsgA/Erm"/>
</dbReference>
<feature type="binding site" evidence="7 8">
    <location>
        <position position="70"/>
    </location>
    <ligand>
        <name>S-adenosyl-L-methionine</name>
        <dbReference type="ChEBI" id="CHEBI:59789"/>
    </ligand>
</feature>
<keyword evidence="2 7" id="KW-0698">rRNA processing</keyword>
<dbReference type="PANTHER" id="PTHR11727:SF7">
    <property type="entry name" value="DIMETHYLADENOSINE TRANSFERASE-RELATED"/>
    <property type="match status" value="1"/>
</dbReference>
<dbReference type="GO" id="GO:0003723">
    <property type="term" value="F:RNA binding"/>
    <property type="evidence" value="ECO:0007669"/>
    <property type="project" value="UniProtKB-UniRule"/>
</dbReference>
<comment type="catalytic activity">
    <reaction evidence="7">
        <text>adenosine(1518)/adenosine(1519) in 16S rRNA + 4 S-adenosyl-L-methionine = N(6)-dimethyladenosine(1518)/N(6)-dimethyladenosine(1519) in 16S rRNA + 4 S-adenosyl-L-homocysteine + 4 H(+)</text>
        <dbReference type="Rhea" id="RHEA:19609"/>
        <dbReference type="Rhea" id="RHEA-COMP:10232"/>
        <dbReference type="Rhea" id="RHEA-COMP:10233"/>
        <dbReference type="ChEBI" id="CHEBI:15378"/>
        <dbReference type="ChEBI" id="CHEBI:57856"/>
        <dbReference type="ChEBI" id="CHEBI:59789"/>
        <dbReference type="ChEBI" id="CHEBI:74411"/>
        <dbReference type="ChEBI" id="CHEBI:74493"/>
        <dbReference type="EC" id="2.1.1.182"/>
    </reaction>
</comment>
<dbReference type="PROSITE" id="PS51689">
    <property type="entry name" value="SAM_RNA_A_N6_MT"/>
    <property type="match status" value="1"/>
</dbReference>
<dbReference type="InterPro" id="IPR020596">
    <property type="entry name" value="rRNA_Ade_Mease_Trfase_CS"/>
</dbReference>
<reference evidence="10 11" key="1">
    <citation type="journal article" date="2017" name="ISME J.">
        <title>Genome of 'Ca. Desulfovibrio trichonymphae', an H2-oxidizing bacterium in a tripartite symbiotic system within a protist cell in the termite gut.</title>
        <authorList>
            <person name="Kuwahara H."/>
            <person name="Yuki M."/>
            <person name="Izawa K."/>
            <person name="Ohkuma M."/>
            <person name="Hongoh Y."/>
        </authorList>
    </citation>
    <scope>NUCLEOTIDE SEQUENCE [LARGE SCALE GENOMIC DNA]</scope>
    <source>
        <strain evidence="10 11">Rs-N31</strain>
    </source>
</reference>
<dbReference type="EC" id="2.1.1.182" evidence="7"/>
<dbReference type="Gene3D" id="3.40.50.150">
    <property type="entry name" value="Vaccinia Virus protein VP39"/>
    <property type="match status" value="1"/>
</dbReference>
<evidence type="ECO:0000256" key="3">
    <source>
        <dbReference type="ARBA" id="ARBA00022603"/>
    </source>
</evidence>
<evidence type="ECO:0000256" key="5">
    <source>
        <dbReference type="ARBA" id="ARBA00022691"/>
    </source>
</evidence>
<name>A0A1J1E2X3_9BACT</name>
<feature type="domain" description="Ribosomal RNA adenine methylase transferase N-terminal" evidence="9">
    <location>
        <begin position="28"/>
        <end position="198"/>
    </location>
</feature>
<keyword evidence="5 7" id="KW-0949">S-adenosyl-L-methionine</keyword>
<dbReference type="InterPro" id="IPR011530">
    <property type="entry name" value="rRNA_adenine_dimethylase"/>
</dbReference>
<dbReference type="GO" id="GO:0052908">
    <property type="term" value="F:16S rRNA (adenine(1518)-N(6)/adenine(1519)-N(6))-dimethyltransferase activity"/>
    <property type="evidence" value="ECO:0007669"/>
    <property type="project" value="UniProtKB-EC"/>
</dbReference>
<keyword evidence="11" id="KW-1185">Reference proteome</keyword>
<dbReference type="InterPro" id="IPR023165">
    <property type="entry name" value="rRNA_Ade_diMease-like_C"/>
</dbReference>
<dbReference type="GO" id="GO:0005829">
    <property type="term" value="C:cytosol"/>
    <property type="evidence" value="ECO:0007669"/>
    <property type="project" value="TreeGrafter"/>
</dbReference>
<keyword evidence="4 7" id="KW-0808">Transferase</keyword>
<feature type="binding site" evidence="7 8">
    <location>
        <position position="48"/>
    </location>
    <ligand>
        <name>S-adenosyl-L-methionine</name>
        <dbReference type="ChEBI" id="CHEBI:59789"/>
    </ligand>
</feature>
<dbReference type="KEGG" id="dtr:RSDT_0264"/>
<keyword evidence="3 7" id="KW-0489">Methyltransferase</keyword>
<dbReference type="EMBL" id="AP017368">
    <property type="protein sequence ID" value="BAV91776.1"/>
    <property type="molecule type" value="Genomic_DNA"/>
</dbReference>
<dbReference type="AlphaFoldDB" id="A0A1J1E2X3"/>
<dbReference type="PROSITE" id="PS01131">
    <property type="entry name" value="RRNA_A_DIMETH"/>
    <property type="match status" value="1"/>
</dbReference>